<evidence type="ECO:0000256" key="2">
    <source>
        <dbReference type="ARBA" id="ARBA00010798"/>
    </source>
</evidence>
<comment type="similarity">
    <text evidence="2">Belongs to the syntrophin family.</text>
</comment>
<comment type="caution">
    <text evidence="5">The sequence shown here is derived from an EMBL/GenBank/DDBJ whole genome shotgun (WGS) entry which is preliminary data.</text>
</comment>
<keyword evidence="3" id="KW-0963">Cytoplasm</keyword>
<dbReference type="SMART" id="SM00228">
    <property type="entry name" value="PDZ"/>
    <property type="match status" value="1"/>
</dbReference>
<dbReference type="PANTHER" id="PTHR10554:SF1">
    <property type="entry name" value="FI16515P1"/>
    <property type="match status" value="1"/>
</dbReference>
<keyword evidence="3" id="KW-0206">Cytoskeleton</keyword>
<dbReference type="GO" id="GO:0005198">
    <property type="term" value="F:structural molecule activity"/>
    <property type="evidence" value="ECO:0007669"/>
    <property type="project" value="InterPro"/>
</dbReference>
<dbReference type="EMBL" id="BTSY01000006">
    <property type="protein sequence ID" value="GMT33342.1"/>
    <property type="molecule type" value="Genomic_DNA"/>
</dbReference>
<accession>A0AAV5WUB1</accession>
<evidence type="ECO:0000256" key="3">
    <source>
        <dbReference type="ARBA" id="ARBA00023212"/>
    </source>
</evidence>
<keyword evidence="6" id="KW-1185">Reference proteome</keyword>
<dbReference type="PANTHER" id="PTHR10554">
    <property type="entry name" value="SYNTROPHIN"/>
    <property type="match status" value="1"/>
</dbReference>
<dbReference type="PROSITE" id="PS50106">
    <property type="entry name" value="PDZ"/>
    <property type="match status" value="1"/>
</dbReference>
<reference evidence="5" key="1">
    <citation type="submission" date="2023-10" db="EMBL/GenBank/DDBJ databases">
        <title>Genome assembly of Pristionchus species.</title>
        <authorList>
            <person name="Yoshida K."/>
            <person name="Sommer R.J."/>
        </authorList>
    </citation>
    <scope>NUCLEOTIDE SEQUENCE</scope>
    <source>
        <strain evidence="5">RS5133</strain>
    </source>
</reference>
<proteinExistence type="inferred from homology"/>
<dbReference type="Gene3D" id="2.30.42.10">
    <property type="match status" value="1"/>
</dbReference>
<comment type="subcellular location">
    <subcellularLocation>
        <location evidence="1">Cytoplasm</location>
        <location evidence="1">Cytoskeleton</location>
    </subcellularLocation>
</comment>
<dbReference type="SUPFAM" id="SSF50156">
    <property type="entry name" value="PDZ domain-like"/>
    <property type="match status" value="1"/>
</dbReference>
<dbReference type="InterPro" id="IPR036034">
    <property type="entry name" value="PDZ_sf"/>
</dbReference>
<dbReference type="AlphaFoldDB" id="A0AAV5WUB1"/>
<protein>
    <recommendedName>
        <fullName evidence="4">PDZ domain-containing protein</fullName>
    </recommendedName>
</protein>
<feature type="domain" description="PDZ" evidence="4">
    <location>
        <begin position="63"/>
        <end position="135"/>
    </location>
</feature>
<dbReference type="Proteomes" id="UP001432322">
    <property type="component" value="Unassembled WGS sequence"/>
</dbReference>
<dbReference type="Pfam" id="PF00595">
    <property type="entry name" value="PDZ"/>
    <property type="match status" value="1"/>
</dbReference>
<dbReference type="InterPro" id="IPR011993">
    <property type="entry name" value="PH-like_dom_sf"/>
</dbReference>
<dbReference type="GO" id="GO:0016010">
    <property type="term" value="C:dystrophin-associated glycoprotein complex"/>
    <property type="evidence" value="ECO:0007669"/>
    <property type="project" value="TreeGrafter"/>
</dbReference>
<name>A0AAV5WUB1_9BILA</name>
<evidence type="ECO:0000256" key="1">
    <source>
        <dbReference type="ARBA" id="ARBA00004245"/>
    </source>
</evidence>
<organism evidence="5 6">
    <name type="scientific">Pristionchus fissidentatus</name>
    <dbReference type="NCBI Taxonomy" id="1538716"/>
    <lineage>
        <taxon>Eukaryota</taxon>
        <taxon>Metazoa</taxon>
        <taxon>Ecdysozoa</taxon>
        <taxon>Nematoda</taxon>
        <taxon>Chromadorea</taxon>
        <taxon>Rhabditida</taxon>
        <taxon>Rhabditina</taxon>
        <taxon>Diplogasteromorpha</taxon>
        <taxon>Diplogasteroidea</taxon>
        <taxon>Neodiplogasteridae</taxon>
        <taxon>Pristionchus</taxon>
    </lineage>
</organism>
<dbReference type="InterPro" id="IPR015482">
    <property type="entry name" value="Syntrophin"/>
</dbReference>
<evidence type="ECO:0000313" key="6">
    <source>
        <dbReference type="Proteomes" id="UP001432322"/>
    </source>
</evidence>
<dbReference type="InterPro" id="IPR001478">
    <property type="entry name" value="PDZ"/>
</dbReference>
<evidence type="ECO:0000259" key="4">
    <source>
        <dbReference type="PROSITE" id="PS50106"/>
    </source>
</evidence>
<evidence type="ECO:0000313" key="5">
    <source>
        <dbReference type="EMBL" id="GMT33342.1"/>
    </source>
</evidence>
<sequence length="484" mass="54536">MKRKSQKNLDVIHHGLVLISDGQGKGRPARLLLTKDLLSVQIPCDPNEEPTPLLPQEENPVRTVVIRRRKESGGLGISIKGGTENSQNMPILVSKIFPKMPAEETGQLKVGDVIVEVNGEKVEGRSHDDVVEMLKGGDEVSIGVRACQQIAPYLKSSMSLQLSSGRSGSVLDKLYEPNTWKSAMKAQSSLSLYDTASMASLADPKSDRWKTITSVSLPMAYVTRYLWGTDTIRPNSFEVRAVDGTSTGIAHCEDATAMSEWLNHIHHHIQSLNSKSIKMSNKYLHQSEQISFIGWVNEHLDEVSTDPNVRWFPRFLIIKGPDICLFESPPLNSEDLSKCLYLYKAYDCAVKQVPPDTRRLDKRDHIIWLETSGGPKEKHYLAFDAPHAAETFEQQYYKCIYASINAMQSYAWQYRFRDLNSSSDDGKVHVQFIFKDDRSLSHNRMETKDVECDEAVSVAFTIHAFLMAKMFATDPNFLKNNPLL</sequence>
<gene>
    <name evidence="5" type="ORF">PFISCL1PPCAC_24639</name>
</gene>
<dbReference type="SUPFAM" id="SSF50729">
    <property type="entry name" value="PH domain-like"/>
    <property type="match status" value="1"/>
</dbReference>
<dbReference type="Gene3D" id="2.30.29.30">
    <property type="entry name" value="Pleckstrin-homology domain (PH domain)/Phosphotyrosine-binding domain (PTB)"/>
    <property type="match status" value="1"/>
</dbReference>
<dbReference type="GO" id="GO:0005856">
    <property type="term" value="C:cytoskeleton"/>
    <property type="evidence" value="ECO:0007669"/>
    <property type="project" value="UniProtKB-SubCell"/>
</dbReference>